<dbReference type="GO" id="GO:0004519">
    <property type="term" value="F:endonuclease activity"/>
    <property type="evidence" value="ECO:0007669"/>
    <property type="project" value="UniProtKB-KW"/>
</dbReference>
<dbReference type="RefSeq" id="WP_003665982.1">
    <property type="nucleotide sequence ID" value="NZ_AAPZ02000002.1"/>
</dbReference>
<dbReference type="EMBL" id="AAPZ02000002">
    <property type="protein sequence ID" value="EDX41622.1"/>
    <property type="molecule type" value="Genomic_DNA"/>
</dbReference>
<dbReference type="Pfam" id="PF07927">
    <property type="entry name" value="HicA_toxin"/>
    <property type="match status" value="1"/>
</dbReference>
<evidence type="ECO:0000256" key="5">
    <source>
        <dbReference type="ARBA" id="ARBA00022801"/>
    </source>
</evidence>
<protein>
    <submittedName>
        <fullName evidence="8">YcfA family protein</fullName>
    </submittedName>
</protein>
<dbReference type="PATRIC" id="fig|349123.13.peg.135"/>
<keyword evidence="3" id="KW-0540">Nuclease</keyword>
<evidence type="ECO:0000313" key="8">
    <source>
        <dbReference type="EMBL" id="EDX41622.1"/>
    </source>
</evidence>
<dbReference type="SUPFAM" id="SSF54786">
    <property type="entry name" value="YcfA/nrd intein domain"/>
    <property type="match status" value="1"/>
</dbReference>
<keyword evidence="2" id="KW-1277">Toxin-antitoxin system</keyword>
<sequence>MKVVAKRLILALQNAGYNEVSKNSSHHKYRNKDGKIVIVPYTSLHDDLAIGTVKAVLRQSGIEL</sequence>
<comment type="caution">
    <text evidence="8">The sequence shown here is derived from an EMBL/GenBank/DDBJ whole genome shotgun (WGS) entry which is preliminary data.</text>
</comment>
<dbReference type="Gene3D" id="3.30.920.30">
    <property type="entry name" value="Hypothetical protein"/>
    <property type="match status" value="1"/>
</dbReference>
<dbReference type="eggNOG" id="COG1724">
    <property type="taxonomic scope" value="Bacteria"/>
</dbReference>
<name>B3XQ21_LIMR1</name>
<keyword evidence="7" id="KW-0346">Stress response</keyword>
<dbReference type="Proteomes" id="UP000003853">
    <property type="component" value="Unassembled WGS sequence"/>
</dbReference>
<evidence type="ECO:0000256" key="6">
    <source>
        <dbReference type="ARBA" id="ARBA00022884"/>
    </source>
</evidence>
<dbReference type="InterPro" id="IPR012933">
    <property type="entry name" value="HicA_mRNA_interferase"/>
</dbReference>
<evidence type="ECO:0000256" key="1">
    <source>
        <dbReference type="ARBA" id="ARBA00006620"/>
    </source>
</evidence>
<dbReference type="GO" id="GO:0003729">
    <property type="term" value="F:mRNA binding"/>
    <property type="evidence" value="ECO:0007669"/>
    <property type="project" value="InterPro"/>
</dbReference>
<evidence type="ECO:0000256" key="2">
    <source>
        <dbReference type="ARBA" id="ARBA00022649"/>
    </source>
</evidence>
<keyword evidence="5" id="KW-0378">Hydrolase</keyword>
<dbReference type="GO" id="GO:0016787">
    <property type="term" value="F:hydrolase activity"/>
    <property type="evidence" value="ECO:0007669"/>
    <property type="project" value="UniProtKB-KW"/>
</dbReference>
<gene>
    <name evidence="8" type="ORF">Lreu23DRAFT_3133</name>
</gene>
<proteinExistence type="inferred from homology"/>
<comment type="similarity">
    <text evidence="1">Belongs to the HicA mRNA interferase family.</text>
</comment>
<keyword evidence="6" id="KW-0694">RNA-binding</keyword>
<accession>B3XQ21</accession>
<evidence type="ECO:0000256" key="7">
    <source>
        <dbReference type="ARBA" id="ARBA00023016"/>
    </source>
</evidence>
<evidence type="ECO:0000313" key="9">
    <source>
        <dbReference type="Proteomes" id="UP000003853"/>
    </source>
</evidence>
<keyword evidence="4" id="KW-0255">Endonuclease</keyword>
<dbReference type="InterPro" id="IPR038570">
    <property type="entry name" value="HicA_sf"/>
</dbReference>
<evidence type="ECO:0000256" key="4">
    <source>
        <dbReference type="ARBA" id="ARBA00022759"/>
    </source>
</evidence>
<reference evidence="9" key="1">
    <citation type="submission" date="2008-06" db="EMBL/GenBank/DDBJ databases">
        <title>Permanent draft sequence of Lactobacillus reuteri 100-23.</title>
        <authorList>
            <consortium name="US DOE Joint Genome Institute"/>
            <person name="Copeland A."/>
            <person name="Lucas S."/>
            <person name="Lapidus A."/>
            <person name="Barry K."/>
            <person name="Detter J.C."/>
            <person name="Glavina del Rio T."/>
            <person name="Hammon N."/>
            <person name="Israni S."/>
            <person name="Dalin E."/>
            <person name="Tice H."/>
            <person name="Pitluck S."/>
            <person name="Sun H."/>
            <person name="Schmutz J."/>
            <person name="Larimer F."/>
            <person name="Land M."/>
            <person name="Hauser L."/>
            <person name="Walter J."/>
            <person name="Heng N.C.K."/>
            <person name="Tannock G.W."/>
            <person name="Richardson P."/>
        </authorList>
    </citation>
    <scope>NUCLEOTIDE SEQUENCE [LARGE SCALE GENOMIC DNA]</scope>
    <source>
        <strain evidence="9">DSM 17509 / CIP 109821 / 100-23</strain>
    </source>
</reference>
<evidence type="ECO:0000256" key="3">
    <source>
        <dbReference type="ARBA" id="ARBA00022722"/>
    </source>
</evidence>
<dbReference type="AlphaFoldDB" id="B3XQ21"/>
<organism evidence="8 9">
    <name type="scientific">Limosilactobacillus reuteri subsp. rodentium (strain DSM 17509 / CIP 109821 / 100-23)</name>
    <name type="common">Lactobacillus reuteri</name>
    <dbReference type="NCBI Taxonomy" id="349123"/>
    <lineage>
        <taxon>Bacteria</taxon>
        <taxon>Bacillati</taxon>
        <taxon>Bacillota</taxon>
        <taxon>Bacilli</taxon>
        <taxon>Lactobacillales</taxon>
        <taxon>Lactobacillaceae</taxon>
        <taxon>Limosilactobacillus</taxon>
    </lineage>
</organism>